<dbReference type="InterPro" id="IPR033139">
    <property type="entry name" value="Caspase_cys_AS"/>
</dbReference>
<dbReference type="PROSITE" id="PS50207">
    <property type="entry name" value="CASPASE_P10"/>
    <property type="match status" value="1"/>
</dbReference>
<keyword evidence="4" id="KW-0788">Thiol protease</keyword>
<dbReference type="GeneID" id="109470585"/>
<dbReference type="InterPro" id="IPR029030">
    <property type="entry name" value="Caspase-like_dom_sf"/>
</dbReference>
<keyword evidence="10" id="KW-1185">Reference proteome</keyword>
<accession>A0A6P4YL13</accession>
<dbReference type="OrthoDB" id="6114029at2759"/>
<evidence type="ECO:0000259" key="8">
    <source>
        <dbReference type="PROSITE" id="PS50207"/>
    </source>
</evidence>
<dbReference type="PANTHER" id="PTHR10454">
    <property type="entry name" value="CASPASE"/>
    <property type="match status" value="1"/>
</dbReference>
<evidence type="ECO:0000256" key="7">
    <source>
        <dbReference type="SAM" id="MobiDB-lite"/>
    </source>
</evidence>
<keyword evidence="5" id="KW-0865">Zymogen</keyword>
<dbReference type="PANTHER" id="PTHR10454:SF248">
    <property type="entry name" value="CASPASE-8-LIKE"/>
    <property type="match status" value="1"/>
</dbReference>
<dbReference type="InterPro" id="IPR002138">
    <property type="entry name" value="Pept_C14_p10"/>
</dbReference>
<evidence type="ECO:0000256" key="5">
    <source>
        <dbReference type="ARBA" id="ARBA00023145"/>
    </source>
</evidence>
<proteinExistence type="inferred from homology"/>
<dbReference type="KEGG" id="bbel:109470585"/>
<dbReference type="Proteomes" id="UP000515135">
    <property type="component" value="Unplaced"/>
</dbReference>
<dbReference type="RefSeq" id="XP_019625108.1">
    <property type="nucleotide sequence ID" value="XM_019769549.1"/>
</dbReference>
<gene>
    <name evidence="11" type="primary">LOC109470585</name>
</gene>
<dbReference type="InterPro" id="IPR011600">
    <property type="entry name" value="Pept_C14_caspase"/>
</dbReference>
<evidence type="ECO:0000256" key="6">
    <source>
        <dbReference type="RuleBase" id="RU003971"/>
    </source>
</evidence>
<evidence type="ECO:0000313" key="10">
    <source>
        <dbReference type="Proteomes" id="UP000515135"/>
    </source>
</evidence>
<dbReference type="GO" id="GO:0006508">
    <property type="term" value="P:proteolysis"/>
    <property type="evidence" value="ECO:0007669"/>
    <property type="project" value="UniProtKB-KW"/>
</dbReference>
<dbReference type="CDD" id="cd00032">
    <property type="entry name" value="CASc"/>
    <property type="match status" value="1"/>
</dbReference>
<feature type="region of interest" description="Disordered" evidence="7">
    <location>
        <begin position="31"/>
        <end position="125"/>
    </location>
</feature>
<sequence length="404" mass="46029">MAEETEKPTYTRALELLQGLSEKVRKLEQFKEKDQAVKEKDQAVKEKDQAVKEKDQAVKKRDQAVKERDQAVKDRDQAVKERNQAVKDRGQDVKKRDQAVKKRDQAVKERDQAVKEREQAVKERDQAVNERDLAFMERDLTAEMRDQAVKERDRAKAENERLKKVLFSNKTLPVYQMSHSPNGVCLIINNINFRELPSRTEAEADTGRLANVFRGFDFKVVTLQDLDHSKMVDVMIRQGEDDHSGYDCFVCCIMSHGTTGKVFSSNDVGIDILELIKPLNTKRCPSLKGKPKLFFIQACQGERHQSPERTDSVFDAAVTSTFIAKEADIFYGLATVPGYTAIRHDYGAPYVHHLACTLTKYGKTHDLLTMMTMVNDNMNASEQGRLVSSHHSTLRKKVYLCGTA</sequence>
<feature type="domain" description="Caspase family p20" evidence="9">
    <location>
        <begin position="181"/>
        <end position="303"/>
    </location>
</feature>
<evidence type="ECO:0000256" key="1">
    <source>
        <dbReference type="ARBA" id="ARBA00010134"/>
    </source>
</evidence>
<evidence type="ECO:0000256" key="3">
    <source>
        <dbReference type="ARBA" id="ARBA00022801"/>
    </source>
</evidence>
<dbReference type="GO" id="GO:0005737">
    <property type="term" value="C:cytoplasm"/>
    <property type="evidence" value="ECO:0007669"/>
    <property type="project" value="TreeGrafter"/>
</dbReference>
<dbReference type="AlphaFoldDB" id="A0A6P4YL13"/>
<dbReference type="InterPro" id="IPR016129">
    <property type="entry name" value="Caspase_his_AS"/>
</dbReference>
<dbReference type="InterPro" id="IPR015917">
    <property type="entry name" value="Pept_C14A"/>
</dbReference>
<organism evidence="10 11">
    <name type="scientific">Branchiostoma belcheri</name>
    <name type="common">Amphioxus</name>
    <dbReference type="NCBI Taxonomy" id="7741"/>
    <lineage>
        <taxon>Eukaryota</taxon>
        <taxon>Metazoa</taxon>
        <taxon>Chordata</taxon>
        <taxon>Cephalochordata</taxon>
        <taxon>Leptocardii</taxon>
        <taxon>Amphioxiformes</taxon>
        <taxon>Branchiostomatidae</taxon>
        <taxon>Branchiostoma</taxon>
    </lineage>
</organism>
<dbReference type="InterPro" id="IPR001309">
    <property type="entry name" value="Pept_C14_p20"/>
</dbReference>
<evidence type="ECO:0000256" key="2">
    <source>
        <dbReference type="ARBA" id="ARBA00022670"/>
    </source>
</evidence>
<keyword evidence="3" id="KW-0378">Hydrolase</keyword>
<feature type="domain" description="Caspase family p10" evidence="8">
    <location>
        <begin position="326"/>
        <end position="402"/>
    </location>
</feature>
<dbReference type="InterPro" id="IPR002398">
    <property type="entry name" value="Pept_C14"/>
</dbReference>
<dbReference type="PROSITE" id="PS01122">
    <property type="entry name" value="CASPASE_CYS"/>
    <property type="match status" value="1"/>
</dbReference>
<reference evidence="11" key="1">
    <citation type="submission" date="2025-08" db="UniProtKB">
        <authorList>
            <consortium name="RefSeq"/>
        </authorList>
    </citation>
    <scope>IDENTIFICATION</scope>
    <source>
        <tissue evidence="11">Gonad</tissue>
    </source>
</reference>
<evidence type="ECO:0000259" key="9">
    <source>
        <dbReference type="PROSITE" id="PS50208"/>
    </source>
</evidence>
<dbReference type="GO" id="GO:0004197">
    <property type="term" value="F:cysteine-type endopeptidase activity"/>
    <property type="evidence" value="ECO:0007669"/>
    <property type="project" value="InterPro"/>
</dbReference>
<dbReference type="GO" id="GO:0043525">
    <property type="term" value="P:positive regulation of neuron apoptotic process"/>
    <property type="evidence" value="ECO:0007669"/>
    <property type="project" value="TreeGrafter"/>
</dbReference>
<dbReference type="FunFam" id="3.40.50.1460:FF:000036">
    <property type="entry name" value="Predicted protein"/>
    <property type="match status" value="1"/>
</dbReference>
<dbReference type="Gene3D" id="3.40.50.1460">
    <property type="match status" value="1"/>
</dbReference>
<protein>
    <submittedName>
        <fullName evidence="11">Caspase-8-like</fullName>
    </submittedName>
</protein>
<keyword evidence="2" id="KW-0645">Protease</keyword>
<dbReference type="SMART" id="SM00115">
    <property type="entry name" value="CASc"/>
    <property type="match status" value="1"/>
</dbReference>
<evidence type="ECO:0000256" key="4">
    <source>
        <dbReference type="ARBA" id="ARBA00022807"/>
    </source>
</evidence>
<dbReference type="GO" id="GO:0006915">
    <property type="term" value="P:apoptotic process"/>
    <property type="evidence" value="ECO:0007669"/>
    <property type="project" value="TreeGrafter"/>
</dbReference>
<evidence type="ECO:0000313" key="11">
    <source>
        <dbReference type="RefSeq" id="XP_019625108.1"/>
    </source>
</evidence>
<dbReference type="PROSITE" id="PS01121">
    <property type="entry name" value="CASPASE_HIS"/>
    <property type="match status" value="1"/>
</dbReference>
<comment type="similarity">
    <text evidence="1 6">Belongs to the peptidase C14A family.</text>
</comment>
<dbReference type="SUPFAM" id="SSF52129">
    <property type="entry name" value="Caspase-like"/>
    <property type="match status" value="1"/>
</dbReference>
<dbReference type="PRINTS" id="PR00376">
    <property type="entry name" value="IL1BCENZYME"/>
</dbReference>
<dbReference type="Pfam" id="PF00656">
    <property type="entry name" value="Peptidase_C14"/>
    <property type="match status" value="1"/>
</dbReference>
<dbReference type="PROSITE" id="PS50208">
    <property type="entry name" value="CASPASE_P20"/>
    <property type="match status" value="1"/>
</dbReference>
<name>A0A6P4YL13_BRABE</name>